<keyword evidence="2" id="KW-1185">Reference proteome</keyword>
<sequence>MSTATTSKELTEEEALFEYLIRLADDRLILGHRLSEWCGHGPILEEDIALANIALDYIGHAANLYEYAVEIEGEGRHRDDLVYFRNDVEYKNLKITELPKGDFGFTIARQFLFSSYSYYLYQLLSDVEDEQFCGIVKKHFKEVQYHLRHSREWVLRLGDGTEESHERLQNAFDEIWMYIGELFYQDEIDERLQDEGLAVDTESFKADCKEIIIQTLEEATLKVPDFDQYMAEGGRQGLHTEHLGHLLAEMQHLRRSYPDADWE</sequence>
<comment type="caution">
    <text evidence="1">The sequence shown here is derived from an EMBL/GenBank/DDBJ whole genome shotgun (WGS) entry which is preliminary data.</text>
</comment>
<gene>
    <name evidence="1" type="primary">paaC</name>
    <name evidence="1" type="ORF">LQ318_00105</name>
</gene>
<organism evidence="1 2">
    <name type="scientific">Fodinibius salicampi</name>
    <dbReference type="NCBI Taxonomy" id="1920655"/>
    <lineage>
        <taxon>Bacteria</taxon>
        <taxon>Pseudomonadati</taxon>
        <taxon>Balneolota</taxon>
        <taxon>Balneolia</taxon>
        <taxon>Balneolales</taxon>
        <taxon>Balneolaceae</taxon>
        <taxon>Fodinibius</taxon>
    </lineage>
</organism>
<dbReference type="InterPro" id="IPR007814">
    <property type="entry name" value="PaaA_PaaC"/>
</dbReference>
<dbReference type="InterPro" id="IPR052703">
    <property type="entry name" value="Aromatic_CoA_ox/epox"/>
</dbReference>
<dbReference type="SUPFAM" id="SSF47240">
    <property type="entry name" value="Ferritin-like"/>
    <property type="match status" value="1"/>
</dbReference>
<dbReference type="NCBIfam" id="TIGR02158">
    <property type="entry name" value="PA_CoA_Oxy3"/>
    <property type="match status" value="1"/>
</dbReference>
<dbReference type="RefSeq" id="WP_265786390.1">
    <property type="nucleotide sequence ID" value="NZ_BAABRS010000001.1"/>
</dbReference>
<proteinExistence type="predicted"/>
<dbReference type="PANTHER" id="PTHR30458">
    <property type="entry name" value="PHENYLACETIC ACID DEGRADATION PROTEIN PAA"/>
    <property type="match status" value="1"/>
</dbReference>
<keyword evidence="1" id="KW-0560">Oxidoreductase</keyword>
<dbReference type="InterPro" id="IPR011882">
    <property type="entry name" value="PaaC"/>
</dbReference>
<evidence type="ECO:0000313" key="1">
    <source>
        <dbReference type="EMBL" id="MCW9711291.1"/>
    </source>
</evidence>
<dbReference type="PANTHER" id="PTHR30458:SF0">
    <property type="entry name" value="1,2-PHENYLACETYL-COA EPOXIDASE, SUBUNIT C"/>
    <property type="match status" value="1"/>
</dbReference>
<dbReference type="InterPro" id="IPR009078">
    <property type="entry name" value="Ferritin-like_SF"/>
</dbReference>
<dbReference type="EMBL" id="JAJNDC010000001">
    <property type="protein sequence ID" value="MCW9711291.1"/>
    <property type="molecule type" value="Genomic_DNA"/>
</dbReference>
<evidence type="ECO:0000313" key="2">
    <source>
        <dbReference type="Proteomes" id="UP001207337"/>
    </source>
</evidence>
<accession>A0ABT3PTW5</accession>
<dbReference type="GO" id="GO:0097266">
    <property type="term" value="F:phenylacetyl-CoA 1,2-epoxidase activity"/>
    <property type="evidence" value="ECO:0007669"/>
    <property type="project" value="UniProtKB-EC"/>
</dbReference>
<name>A0ABT3PTW5_9BACT</name>
<dbReference type="Proteomes" id="UP001207337">
    <property type="component" value="Unassembled WGS sequence"/>
</dbReference>
<dbReference type="Pfam" id="PF05138">
    <property type="entry name" value="PaaA_PaaC"/>
    <property type="match status" value="1"/>
</dbReference>
<dbReference type="EC" id="1.14.13.149" evidence="1"/>
<dbReference type="Gene3D" id="1.20.1260.10">
    <property type="match status" value="1"/>
</dbReference>
<dbReference type="InterPro" id="IPR012347">
    <property type="entry name" value="Ferritin-like"/>
</dbReference>
<protein>
    <submittedName>
        <fullName evidence="1">Phenylacetate-CoA oxygenase subunit PaaC</fullName>
        <ecNumber evidence="1">1.14.13.149</ecNumber>
    </submittedName>
</protein>
<reference evidence="1 2" key="1">
    <citation type="submission" date="2021-11" db="EMBL/GenBank/DDBJ databases">
        <title>Aliifidinibius sp. nov., a new bacterium isolated from saline soil.</title>
        <authorList>
            <person name="Galisteo C."/>
            <person name="De La Haba R."/>
            <person name="Sanchez-Porro C."/>
            <person name="Ventosa A."/>
        </authorList>
    </citation>
    <scope>NUCLEOTIDE SEQUENCE [LARGE SCALE GENOMIC DNA]</scope>
    <source>
        <strain evidence="1 2">KACC 190600</strain>
    </source>
</reference>
<dbReference type="PIRSF" id="PIRSF037834">
    <property type="entry name" value="PA_CoA_Oase3"/>
    <property type="match status" value="1"/>
</dbReference>